<dbReference type="Proteomes" id="UP001529510">
    <property type="component" value="Unassembled WGS sequence"/>
</dbReference>
<feature type="domain" description="AF4/FMR2 C-terminal homology" evidence="5">
    <location>
        <begin position="2"/>
        <end position="51"/>
    </location>
</feature>
<dbReference type="EMBL" id="JAMKFB020000021">
    <property type="protein sequence ID" value="KAL0162005.1"/>
    <property type="molecule type" value="Genomic_DNA"/>
</dbReference>
<comment type="caution">
    <text evidence="6">The sequence shown here is derived from an EMBL/GenBank/DDBJ whole genome shotgun (WGS) entry which is preliminary data.</text>
</comment>
<accession>A0ABD0NJ58</accession>
<feature type="non-terminal residue" evidence="6">
    <location>
        <position position="1"/>
    </location>
</feature>
<gene>
    <name evidence="6" type="ORF">M9458_041401</name>
</gene>
<proteinExistence type="inferred from homology"/>
<evidence type="ECO:0000256" key="1">
    <source>
        <dbReference type="ARBA" id="ARBA00004123"/>
    </source>
</evidence>
<dbReference type="PANTHER" id="PTHR10528">
    <property type="entry name" value="AF4/FMR2 FAMILY MEMBER"/>
    <property type="match status" value="1"/>
</dbReference>
<comment type="similarity">
    <text evidence="2">Belongs to the AF4 family.</text>
</comment>
<evidence type="ECO:0000256" key="3">
    <source>
        <dbReference type="ARBA" id="ARBA00022553"/>
    </source>
</evidence>
<comment type="subcellular location">
    <subcellularLocation>
        <location evidence="1">Nucleus</location>
    </subcellularLocation>
</comment>
<dbReference type="GO" id="GO:0005634">
    <property type="term" value="C:nucleus"/>
    <property type="evidence" value="ECO:0007669"/>
    <property type="project" value="UniProtKB-SubCell"/>
</dbReference>
<evidence type="ECO:0000256" key="4">
    <source>
        <dbReference type="ARBA" id="ARBA00023242"/>
    </source>
</evidence>
<dbReference type="Pfam" id="PF18876">
    <property type="entry name" value="AFF4_CHD"/>
    <property type="match status" value="1"/>
</dbReference>
<name>A0ABD0NJ58_CIRMR</name>
<protein>
    <recommendedName>
        <fullName evidence="5">AF4/FMR2 C-terminal homology domain-containing protein</fullName>
    </recommendedName>
</protein>
<dbReference type="PANTHER" id="PTHR10528:SF15">
    <property type="entry name" value="AF4_FMR2 FAMILY MEMBER 4"/>
    <property type="match status" value="1"/>
</dbReference>
<keyword evidence="3" id="KW-0597">Phosphoprotein</keyword>
<sequence>YSSSSSSQSASSSVTIPQRIHQMAASYVQVTSNFLYAIEVWDQAEQLAKEQR</sequence>
<reference evidence="6 7" key="1">
    <citation type="submission" date="2024-05" db="EMBL/GenBank/DDBJ databases">
        <title>Genome sequencing and assembly of Indian major carp, Cirrhinus mrigala (Hamilton, 1822).</title>
        <authorList>
            <person name="Mohindra V."/>
            <person name="Chowdhury L.M."/>
            <person name="Lal K."/>
            <person name="Jena J.K."/>
        </authorList>
    </citation>
    <scope>NUCLEOTIDE SEQUENCE [LARGE SCALE GENOMIC DNA]</scope>
    <source>
        <strain evidence="6">CM1030</strain>
        <tissue evidence="6">Blood</tissue>
    </source>
</reference>
<keyword evidence="7" id="KW-1185">Reference proteome</keyword>
<evidence type="ECO:0000256" key="2">
    <source>
        <dbReference type="ARBA" id="ARBA00007354"/>
    </source>
</evidence>
<dbReference type="AlphaFoldDB" id="A0ABD0NJ58"/>
<dbReference type="InterPro" id="IPR043640">
    <property type="entry name" value="AF4/FMR2_CHD"/>
</dbReference>
<organism evidence="6 7">
    <name type="scientific">Cirrhinus mrigala</name>
    <name type="common">Mrigala</name>
    <dbReference type="NCBI Taxonomy" id="683832"/>
    <lineage>
        <taxon>Eukaryota</taxon>
        <taxon>Metazoa</taxon>
        <taxon>Chordata</taxon>
        <taxon>Craniata</taxon>
        <taxon>Vertebrata</taxon>
        <taxon>Euteleostomi</taxon>
        <taxon>Actinopterygii</taxon>
        <taxon>Neopterygii</taxon>
        <taxon>Teleostei</taxon>
        <taxon>Ostariophysi</taxon>
        <taxon>Cypriniformes</taxon>
        <taxon>Cyprinidae</taxon>
        <taxon>Labeoninae</taxon>
        <taxon>Labeonini</taxon>
        <taxon>Cirrhinus</taxon>
    </lineage>
</organism>
<keyword evidence="4" id="KW-0539">Nucleus</keyword>
<evidence type="ECO:0000313" key="6">
    <source>
        <dbReference type="EMBL" id="KAL0162005.1"/>
    </source>
</evidence>
<evidence type="ECO:0000259" key="5">
    <source>
        <dbReference type="Pfam" id="PF18876"/>
    </source>
</evidence>
<evidence type="ECO:0000313" key="7">
    <source>
        <dbReference type="Proteomes" id="UP001529510"/>
    </source>
</evidence>
<dbReference type="InterPro" id="IPR007797">
    <property type="entry name" value="AF4/FMR2"/>
</dbReference>
<feature type="non-terminal residue" evidence="6">
    <location>
        <position position="52"/>
    </location>
</feature>